<name>A0A964E633_9PROT</name>
<evidence type="ECO:0000313" key="4">
    <source>
        <dbReference type="EMBL" id="MCB8883082.1"/>
    </source>
</evidence>
<dbReference type="RefSeq" id="WP_227309740.1">
    <property type="nucleotide sequence ID" value="NZ_JAESVA010000011.1"/>
</dbReference>
<feature type="domain" description="Ketoreductase" evidence="3">
    <location>
        <begin position="6"/>
        <end position="173"/>
    </location>
</feature>
<dbReference type="PANTHER" id="PTHR42879">
    <property type="entry name" value="3-OXOACYL-(ACYL-CARRIER-PROTEIN) REDUCTASE"/>
    <property type="match status" value="1"/>
</dbReference>
<gene>
    <name evidence="4" type="ORF">ACELLULO517_22730</name>
</gene>
<sequence length="240" mass="25351">MPQTKSNFVVTGASRGIGLAVSSSLAAQGHHVIGIARKPGKDPFPGTFLSCDLGSLEQTEELLARIARDFHVDGIVNNAGISLPQPLGKIDFATYQAVMDLNVRAAIHLTQGLVDGMKTKKWGRIVNVCSRAIFGGRDRTAYAAAKSALVGCTRTWALELAEFGITANAVAPGPIETELFRESRPVGSEAEQRLLSTIPMRRVGQPDEVAAAICFFLSPEASFITGEVMAIDGGGSLGGR</sequence>
<dbReference type="PANTHER" id="PTHR42879:SF2">
    <property type="entry name" value="3-OXOACYL-[ACYL-CARRIER-PROTEIN] REDUCTASE FABG"/>
    <property type="match status" value="1"/>
</dbReference>
<protein>
    <submittedName>
        <fullName evidence="4">SDR family oxidoreductase</fullName>
    </submittedName>
</protein>
<dbReference type="GO" id="GO:0016491">
    <property type="term" value="F:oxidoreductase activity"/>
    <property type="evidence" value="ECO:0007669"/>
    <property type="project" value="UniProtKB-KW"/>
</dbReference>
<evidence type="ECO:0000313" key="5">
    <source>
        <dbReference type="Proteomes" id="UP000721844"/>
    </source>
</evidence>
<organism evidence="4 5">
    <name type="scientific">Acidisoma cellulosilyticum</name>
    <dbReference type="NCBI Taxonomy" id="2802395"/>
    <lineage>
        <taxon>Bacteria</taxon>
        <taxon>Pseudomonadati</taxon>
        <taxon>Pseudomonadota</taxon>
        <taxon>Alphaproteobacteria</taxon>
        <taxon>Acetobacterales</taxon>
        <taxon>Acidocellaceae</taxon>
        <taxon>Acidisoma</taxon>
    </lineage>
</organism>
<dbReference type="Gene3D" id="3.40.50.720">
    <property type="entry name" value="NAD(P)-binding Rossmann-like Domain"/>
    <property type="match status" value="1"/>
</dbReference>
<evidence type="ECO:0000256" key="1">
    <source>
        <dbReference type="ARBA" id="ARBA00006484"/>
    </source>
</evidence>
<keyword evidence="2" id="KW-0560">Oxidoreductase</keyword>
<dbReference type="EMBL" id="JAESVA010000011">
    <property type="protein sequence ID" value="MCB8883082.1"/>
    <property type="molecule type" value="Genomic_DNA"/>
</dbReference>
<dbReference type="AlphaFoldDB" id="A0A964E633"/>
<dbReference type="FunFam" id="3.40.50.720:FF:000173">
    <property type="entry name" value="3-oxoacyl-[acyl-carrier protein] reductase"/>
    <property type="match status" value="1"/>
</dbReference>
<dbReference type="InterPro" id="IPR036291">
    <property type="entry name" value="NAD(P)-bd_dom_sf"/>
</dbReference>
<dbReference type="Pfam" id="PF13561">
    <property type="entry name" value="adh_short_C2"/>
    <property type="match status" value="1"/>
</dbReference>
<dbReference type="PRINTS" id="PR00080">
    <property type="entry name" value="SDRFAMILY"/>
</dbReference>
<accession>A0A964E633</accession>
<dbReference type="PRINTS" id="PR00081">
    <property type="entry name" value="GDHRDH"/>
</dbReference>
<comment type="caution">
    <text evidence="4">The sequence shown here is derived from an EMBL/GenBank/DDBJ whole genome shotgun (WGS) entry which is preliminary data.</text>
</comment>
<dbReference type="InterPro" id="IPR057326">
    <property type="entry name" value="KR_dom"/>
</dbReference>
<dbReference type="InterPro" id="IPR050259">
    <property type="entry name" value="SDR"/>
</dbReference>
<reference evidence="4 5" key="1">
    <citation type="journal article" date="2021" name="Microorganisms">
        <title>Acidisoma silvae sp. nov. and Acidisomacellulosilytica sp. nov., Two Acidophilic Bacteria Isolated from Decaying Wood, Hydrolyzing Cellulose and Producing Poly-3-hydroxybutyrate.</title>
        <authorList>
            <person name="Mieszkin S."/>
            <person name="Pouder E."/>
            <person name="Uroz S."/>
            <person name="Simon-Colin C."/>
            <person name="Alain K."/>
        </authorList>
    </citation>
    <scope>NUCLEOTIDE SEQUENCE [LARGE SCALE GENOMIC DNA]</scope>
    <source>
        <strain evidence="4 5">HW T5.17</strain>
    </source>
</reference>
<dbReference type="NCBIfam" id="NF005753">
    <property type="entry name" value="PRK07577.1"/>
    <property type="match status" value="1"/>
</dbReference>
<evidence type="ECO:0000256" key="2">
    <source>
        <dbReference type="ARBA" id="ARBA00023002"/>
    </source>
</evidence>
<dbReference type="InterPro" id="IPR002347">
    <property type="entry name" value="SDR_fam"/>
</dbReference>
<dbReference type="CDD" id="cd05233">
    <property type="entry name" value="SDR_c"/>
    <property type="match status" value="1"/>
</dbReference>
<proteinExistence type="inferred from homology"/>
<dbReference type="SMART" id="SM00822">
    <property type="entry name" value="PKS_KR"/>
    <property type="match status" value="1"/>
</dbReference>
<keyword evidence="5" id="KW-1185">Reference proteome</keyword>
<evidence type="ECO:0000259" key="3">
    <source>
        <dbReference type="SMART" id="SM00822"/>
    </source>
</evidence>
<dbReference type="SUPFAM" id="SSF51735">
    <property type="entry name" value="NAD(P)-binding Rossmann-fold domains"/>
    <property type="match status" value="1"/>
</dbReference>
<dbReference type="Proteomes" id="UP000721844">
    <property type="component" value="Unassembled WGS sequence"/>
</dbReference>
<comment type="similarity">
    <text evidence="1">Belongs to the short-chain dehydrogenases/reductases (SDR) family.</text>
</comment>